<evidence type="ECO:0000256" key="2">
    <source>
        <dbReference type="ARBA" id="ARBA00005982"/>
    </source>
</evidence>
<dbReference type="Gene3D" id="1.20.1250.20">
    <property type="entry name" value="MFS general substrate transporter like domains"/>
    <property type="match status" value="1"/>
</dbReference>
<protein>
    <submittedName>
        <fullName evidence="8">Proton-dependent oligopeptide transporter family</fullName>
    </submittedName>
</protein>
<keyword evidence="3 7" id="KW-0812">Transmembrane</keyword>
<comment type="caution">
    <text evidence="8">The sequence shown here is derived from an EMBL/GenBank/DDBJ whole genome shotgun (WGS) entry which is preliminary data.</text>
</comment>
<feature type="transmembrane region" description="Helical" evidence="7">
    <location>
        <begin position="345"/>
        <end position="366"/>
    </location>
</feature>
<feature type="region of interest" description="Disordered" evidence="6">
    <location>
        <begin position="568"/>
        <end position="595"/>
    </location>
</feature>
<dbReference type="SUPFAM" id="SSF103473">
    <property type="entry name" value="MFS general substrate transporter"/>
    <property type="match status" value="1"/>
</dbReference>
<evidence type="ECO:0000256" key="3">
    <source>
        <dbReference type="ARBA" id="ARBA00022692"/>
    </source>
</evidence>
<dbReference type="InterPro" id="IPR000109">
    <property type="entry name" value="POT_fam"/>
</dbReference>
<gene>
    <name evidence="8" type="ORF">RJ641_028942</name>
</gene>
<feature type="transmembrane region" description="Helical" evidence="7">
    <location>
        <begin position="196"/>
        <end position="219"/>
    </location>
</feature>
<feature type="transmembrane region" description="Helical" evidence="7">
    <location>
        <begin position="386"/>
        <end position="403"/>
    </location>
</feature>
<organism evidence="8 9">
    <name type="scientific">Dillenia turbinata</name>
    <dbReference type="NCBI Taxonomy" id="194707"/>
    <lineage>
        <taxon>Eukaryota</taxon>
        <taxon>Viridiplantae</taxon>
        <taxon>Streptophyta</taxon>
        <taxon>Embryophyta</taxon>
        <taxon>Tracheophyta</taxon>
        <taxon>Spermatophyta</taxon>
        <taxon>Magnoliopsida</taxon>
        <taxon>eudicotyledons</taxon>
        <taxon>Gunneridae</taxon>
        <taxon>Pentapetalae</taxon>
        <taxon>Dilleniales</taxon>
        <taxon>Dilleniaceae</taxon>
        <taxon>Dillenia</taxon>
    </lineage>
</organism>
<name>A0AAN8W0E1_9MAGN</name>
<accession>A0AAN8W0E1</accession>
<evidence type="ECO:0000256" key="7">
    <source>
        <dbReference type="SAM" id="Phobius"/>
    </source>
</evidence>
<sequence length="595" mass="65987">MDQTQENSKQLEETVDSNLVINGSVDYRGNVANKLTTGGWKASPFIIINEIAERLSFFAIAVNLVQYLVLEMHQATPNAATRVTNWMGAAYCFTLLGAFFADAYLGRFKTIIIFSSIYAIGMALLTTAGSVNSLHPPPCATRQCVPEPATKGQNAFLNLALYLIALGTGGIKPCVSSFGADQFDENDPKEAVKKYAFFNWFFFAINMGVILGLTIMVYIQQQKGWGWGFGVPTMFTVISILILAGGFKFYRRQKPTGSAFTRFAQVIVASLRNHFNGVKVGPNTELYEVKTQESDIIGARKLPHTTHFRLLDKAAVITDPEEGTTNRWKLCTVTQVEEFKCIVRVLPIFFTTIVWALSFAQVSTFFVTQARLTDRKLGPHFVIPPGSVPIFGAINAVFLVPLYEKVMVPIFRKYTGHHRGLTSLQRTGVGQVFAILTFAAAALVERKRLDYANPSSMSVFWLVPQFYLIGVSEVFTYVGQLEFFYDEATDGTRSISSALFLAEIGVGSWLSTGVVKIVEHATGGIEKGWLRNNLNQSRLDLYYWVLTVINAVNFVVYLVASYYHKGRDHGRMSKSVGDESTVEMRAGGQDESVTA</sequence>
<evidence type="ECO:0000313" key="9">
    <source>
        <dbReference type="Proteomes" id="UP001370490"/>
    </source>
</evidence>
<keyword evidence="4 7" id="KW-1133">Transmembrane helix</keyword>
<feature type="transmembrane region" description="Helical" evidence="7">
    <location>
        <begin position="424"/>
        <end position="444"/>
    </location>
</feature>
<dbReference type="InterPro" id="IPR036259">
    <property type="entry name" value="MFS_trans_sf"/>
</dbReference>
<feature type="transmembrane region" description="Helical" evidence="7">
    <location>
        <begin position="86"/>
        <end position="105"/>
    </location>
</feature>
<evidence type="ECO:0000256" key="5">
    <source>
        <dbReference type="ARBA" id="ARBA00023136"/>
    </source>
</evidence>
<reference evidence="8 9" key="1">
    <citation type="submission" date="2023-12" db="EMBL/GenBank/DDBJ databases">
        <title>A high-quality genome assembly for Dillenia turbinata (Dilleniales).</title>
        <authorList>
            <person name="Chanderbali A."/>
        </authorList>
    </citation>
    <scope>NUCLEOTIDE SEQUENCE [LARGE SCALE GENOMIC DNA]</scope>
    <source>
        <strain evidence="8">LSX21</strain>
        <tissue evidence="8">Leaf</tissue>
    </source>
</reference>
<dbReference type="PANTHER" id="PTHR11654">
    <property type="entry name" value="OLIGOPEPTIDE TRANSPORTER-RELATED"/>
    <property type="match status" value="1"/>
</dbReference>
<feature type="transmembrane region" description="Helical" evidence="7">
    <location>
        <begin position="155"/>
        <end position="175"/>
    </location>
</feature>
<dbReference type="GO" id="GO:0016020">
    <property type="term" value="C:membrane"/>
    <property type="evidence" value="ECO:0007669"/>
    <property type="project" value="UniProtKB-SubCell"/>
</dbReference>
<feature type="transmembrane region" description="Helical" evidence="7">
    <location>
        <begin position="464"/>
        <end position="485"/>
    </location>
</feature>
<evidence type="ECO:0000256" key="4">
    <source>
        <dbReference type="ARBA" id="ARBA00022989"/>
    </source>
</evidence>
<dbReference type="EMBL" id="JBAMMX010000005">
    <property type="protein sequence ID" value="KAK6939411.1"/>
    <property type="molecule type" value="Genomic_DNA"/>
</dbReference>
<dbReference type="Pfam" id="PF00854">
    <property type="entry name" value="PTR2"/>
    <property type="match status" value="1"/>
</dbReference>
<keyword evidence="5 7" id="KW-0472">Membrane</keyword>
<comment type="similarity">
    <text evidence="2">Belongs to the major facilitator superfamily. Proton-dependent oligopeptide transporter (POT/PTR) (TC 2.A.17) family.</text>
</comment>
<feature type="transmembrane region" description="Helical" evidence="7">
    <location>
        <begin position="225"/>
        <end position="244"/>
    </location>
</feature>
<dbReference type="CDD" id="cd17351">
    <property type="entry name" value="MFS_NPF"/>
    <property type="match status" value="1"/>
</dbReference>
<dbReference type="AlphaFoldDB" id="A0AAN8W0E1"/>
<evidence type="ECO:0000313" key="8">
    <source>
        <dbReference type="EMBL" id="KAK6939411.1"/>
    </source>
</evidence>
<keyword evidence="9" id="KW-1185">Reference proteome</keyword>
<evidence type="ECO:0000256" key="1">
    <source>
        <dbReference type="ARBA" id="ARBA00004141"/>
    </source>
</evidence>
<feature type="transmembrane region" description="Helical" evidence="7">
    <location>
        <begin position="112"/>
        <end position="135"/>
    </location>
</feature>
<evidence type="ECO:0000256" key="6">
    <source>
        <dbReference type="SAM" id="MobiDB-lite"/>
    </source>
</evidence>
<dbReference type="Proteomes" id="UP001370490">
    <property type="component" value="Unassembled WGS sequence"/>
</dbReference>
<proteinExistence type="inferred from homology"/>
<dbReference type="GO" id="GO:0022857">
    <property type="term" value="F:transmembrane transporter activity"/>
    <property type="evidence" value="ECO:0007669"/>
    <property type="project" value="InterPro"/>
</dbReference>
<comment type="subcellular location">
    <subcellularLocation>
        <location evidence="1">Membrane</location>
        <topology evidence="1">Multi-pass membrane protein</topology>
    </subcellularLocation>
</comment>
<feature type="transmembrane region" description="Helical" evidence="7">
    <location>
        <begin position="541"/>
        <end position="563"/>
    </location>
</feature>